<dbReference type="PANTHER" id="PTHR33204">
    <property type="entry name" value="TRANSCRIPTIONAL REGULATOR, MARR FAMILY"/>
    <property type="match status" value="1"/>
</dbReference>
<dbReference type="SUPFAM" id="SSF46785">
    <property type="entry name" value="Winged helix' DNA-binding domain"/>
    <property type="match status" value="2"/>
</dbReference>
<keyword evidence="1" id="KW-0805">Transcription regulation</keyword>
<dbReference type="EMBL" id="JAVREQ010000034">
    <property type="protein sequence ID" value="MDT0382304.1"/>
    <property type="molecule type" value="Genomic_DNA"/>
</dbReference>
<dbReference type="InterPro" id="IPR002577">
    <property type="entry name" value="HTH_HxlR"/>
</dbReference>
<dbReference type="RefSeq" id="WP_311675902.1">
    <property type="nucleotide sequence ID" value="NZ_JAVREQ010000034.1"/>
</dbReference>
<dbReference type="PANTHER" id="PTHR33204:SF37">
    <property type="entry name" value="HTH-TYPE TRANSCRIPTIONAL REGULATOR YODB"/>
    <property type="match status" value="1"/>
</dbReference>
<name>A0ABU2NZ97_9ACTN</name>
<gene>
    <name evidence="6" type="ORF">RM572_26450</name>
</gene>
<evidence type="ECO:0000256" key="4">
    <source>
        <dbReference type="SAM" id="MobiDB-lite"/>
    </source>
</evidence>
<dbReference type="InterPro" id="IPR036390">
    <property type="entry name" value="WH_DNA-bd_sf"/>
</dbReference>
<dbReference type="PROSITE" id="PS51118">
    <property type="entry name" value="HTH_HXLR"/>
    <property type="match status" value="1"/>
</dbReference>
<comment type="caution">
    <text evidence="6">The sequence shown here is derived from an EMBL/GenBank/DDBJ whole genome shotgun (WGS) entry which is preliminary data.</text>
</comment>
<keyword evidence="7" id="KW-1185">Reference proteome</keyword>
<keyword evidence="3" id="KW-0804">Transcription</keyword>
<dbReference type="InterPro" id="IPR036388">
    <property type="entry name" value="WH-like_DNA-bd_sf"/>
</dbReference>
<keyword evidence="2" id="KW-0238">DNA-binding</keyword>
<organism evidence="6 7">
    <name type="scientific">Streptomyces hazeniae</name>
    <dbReference type="NCBI Taxonomy" id="3075538"/>
    <lineage>
        <taxon>Bacteria</taxon>
        <taxon>Bacillati</taxon>
        <taxon>Actinomycetota</taxon>
        <taxon>Actinomycetes</taxon>
        <taxon>Kitasatosporales</taxon>
        <taxon>Streptomycetaceae</taxon>
        <taxon>Streptomyces</taxon>
    </lineage>
</organism>
<dbReference type="Gene3D" id="1.10.10.10">
    <property type="entry name" value="Winged helix-like DNA-binding domain superfamily/Winged helix DNA-binding domain"/>
    <property type="match status" value="2"/>
</dbReference>
<evidence type="ECO:0000259" key="5">
    <source>
        <dbReference type="PROSITE" id="PS51118"/>
    </source>
</evidence>
<evidence type="ECO:0000313" key="7">
    <source>
        <dbReference type="Proteomes" id="UP001183414"/>
    </source>
</evidence>
<evidence type="ECO:0000256" key="2">
    <source>
        <dbReference type="ARBA" id="ARBA00023125"/>
    </source>
</evidence>
<proteinExistence type="predicted"/>
<reference evidence="7" key="1">
    <citation type="submission" date="2023-07" db="EMBL/GenBank/DDBJ databases">
        <title>30 novel species of actinomycetes from the DSMZ collection.</title>
        <authorList>
            <person name="Nouioui I."/>
        </authorList>
    </citation>
    <scope>NUCLEOTIDE SEQUENCE [LARGE SCALE GENOMIC DNA]</scope>
    <source>
        <strain evidence="7">DSM 42041</strain>
    </source>
</reference>
<accession>A0ABU2NZ97</accession>
<evidence type="ECO:0000256" key="3">
    <source>
        <dbReference type="ARBA" id="ARBA00023163"/>
    </source>
</evidence>
<evidence type="ECO:0000313" key="6">
    <source>
        <dbReference type="EMBL" id="MDT0382304.1"/>
    </source>
</evidence>
<dbReference type="Pfam" id="PF01638">
    <property type="entry name" value="HxlR"/>
    <property type="match status" value="1"/>
</dbReference>
<protein>
    <submittedName>
        <fullName evidence="6">Helix-turn-helix domain-containing protein</fullName>
    </submittedName>
</protein>
<sequence length="284" mass="30505">MATTGLPPAIATDLARVTETLAMITPRWHVRLLPALADRALRYSEIAEALPWLHDGQLHPKLRALCETGLADRTEHSARHVIYGLTQRGQHLLQVLPAIASWAEEHLEEPETPLTATEQAEDGLALLNRKQTPATLWALKMHGEANAPALAKVLGPGRAPSTLYRELRLLTEDGLVKAAGAADRAAPYRLTAAGASLGGVFHSLSTWAAGRPSAEAGWHPVWGRTDRGTASRSTPSRHNRRPLPAQKPPGTSPAYRPAWNSGELFSHTGPARAKVGAATGGVRR</sequence>
<dbReference type="Proteomes" id="UP001183414">
    <property type="component" value="Unassembled WGS sequence"/>
</dbReference>
<feature type="domain" description="HTH hxlR-type" evidence="5">
    <location>
        <begin position="15"/>
        <end position="111"/>
    </location>
</feature>
<feature type="region of interest" description="Disordered" evidence="4">
    <location>
        <begin position="214"/>
        <end position="284"/>
    </location>
</feature>
<evidence type="ECO:0000256" key="1">
    <source>
        <dbReference type="ARBA" id="ARBA00023015"/>
    </source>
</evidence>